<dbReference type="EMBL" id="BMNT01000012">
    <property type="protein sequence ID" value="GGK81293.1"/>
    <property type="molecule type" value="Genomic_DNA"/>
</dbReference>
<proteinExistence type="predicted"/>
<evidence type="ECO:0000313" key="2">
    <source>
        <dbReference type="Proteomes" id="UP000645217"/>
    </source>
</evidence>
<keyword evidence="2" id="KW-1185">Reference proteome</keyword>
<protein>
    <submittedName>
        <fullName evidence="1">Uncharacterized protein</fullName>
    </submittedName>
</protein>
<gene>
    <name evidence="1" type="ORF">GCM10007964_24950</name>
</gene>
<comment type="caution">
    <text evidence="1">The sequence shown here is derived from an EMBL/GenBank/DDBJ whole genome shotgun (WGS) entry which is preliminary data.</text>
</comment>
<accession>A0A917R1A7</accession>
<dbReference type="AlphaFoldDB" id="A0A917R1A7"/>
<reference evidence="1" key="1">
    <citation type="journal article" date="2014" name="Int. J. Syst. Evol. Microbiol.">
        <title>Complete genome sequence of Corynebacterium casei LMG S-19264T (=DSM 44701T), isolated from a smear-ripened cheese.</title>
        <authorList>
            <consortium name="US DOE Joint Genome Institute (JGI-PGF)"/>
            <person name="Walter F."/>
            <person name="Albersmeier A."/>
            <person name="Kalinowski J."/>
            <person name="Ruckert C."/>
        </authorList>
    </citation>
    <scope>NUCLEOTIDE SEQUENCE</scope>
    <source>
        <strain evidence="1">JCM 13064</strain>
    </source>
</reference>
<reference evidence="1" key="2">
    <citation type="submission" date="2020-09" db="EMBL/GenBank/DDBJ databases">
        <authorList>
            <person name="Sun Q."/>
            <person name="Ohkuma M."/>
        </authorList>
    </citation>
    <scope>NUCLEOTIDE SEQUENCE</scope>
    <source>
        <strain evidence="1">JCM 13064</strain>
    </source>
</reference>
<dbReference type="Proteomes" id="UP000645217">
    <property type="component" value="Unassembled WGS sequence"/>
</dbReference>
<sequence>MIGAVPQAGAADRDEAVEASGCGLLLPGAPQAAASKPMAITSAAPDLLGRTRRAMWISSTAWDVRRRPEVPAPLLNRVSAR</sequence>
<evidence type="ECO:0000313" key="1">
    <source>
        <dbReference type="EMBL" id="GGK81293.1"/>
    </source>
</evidence>
<organism evidence="1 2">
    <name type="scientific">Sphaerisporangium melleum</name>
    <dbReference type="NCBI Taxonomy" id="321316"/>
    <lineage>
        <taxon>Bacteria</taxon>
        <taxon>Bacillati</taxon>
        <taxon>Actinomycetota</taxon>
        <taxon>Actinomycetes</taxon>
        <taxon>Streptosporangiales</taxon>
        <taxon>Streptosporangiaceae</taxon>
        <taxon>Sphaerisporangium</taxon>
    </lineage>
</organism>
<name>A0A917R1A7_9ACTN</name>